<proteinExistence type="predicted"/>
<organism evidence="2 3">
    <name type="scientific">Papaver nudicaule</name>
    <name type="common">Iceland poppy</name>
    <dbReference type="NCBI Taxonomy" id="74823"/>
    <lineage>
        <taxon>Eukaryota</taxon>
        <taxon>Viridiplantae</taxon>
        <taxon>Streptophyta</taxon>
        <taxon>Embryophyta</taxon>
        <taxon>Tracheophyta</taxon>
        <taxon>Spermatophyta</taxon>
        <taxon>Magnoliopsida</taxon>
        <taxon>Ranunculales</taxon>
        <taxon>Papaveraceae</taxon>
        <taxon>Papaveroideae</taxon>
        <taxon>Papaver</taxon>
    </lineage>
</organism>
<protein>
    <submittedName>
        <fullName evidence="2">Uncharacterized protein</fullName>
    </submittedName>
</protein>
<evidence type="ECO:0000313" key="2">
    <source>
        <dbReference type="EMBL" id="MCL7029186.1"/>
    </source>
</evidence>
<sequence length="74" mass="7923">MKQGSEKGGNGKSSYQLIEGTKKSKKSVSGMDGEPKKGGYGGKFTWSGQGVAADFFGELTVDEKDPNYEDPQKN</sequence>
<evidence type="ECO:0000313" key="3">
    <source>
        <dbReference type="Proteomes" id="UP001177140"/>
    </source>
</evidence>
<feature type="region of interest" description="Disordered" evidence="1">
    <location>
        <begin position="1"/>
        <end position="43"/>
    </location>
</feature>
<dbReference type="EMBL" id="JAJJMA010087614">
    <property type="protein sequence ID" value="MCL7029186.1"/>
    <property type="molecule type" value="Genomic_DNA"/>
</dbReference>
<name>A0AA41S5U9_PAPNU</name>
<dbReference type="AlphaFoldDB" id="A0AA41S5U9"/>
<keyword evidence="3" id="KW-1185">Reference proteome</keyword>
<comment type="caution">
    <text evidence="2">The sequence shown here is derived from an EMBL/GenBank/DDBJ whole genome shotgun (WGS) entry which is preliminary data.</text>
</comment>
<dbReference type="Proteomes" id="UP001177140">
    <property type="component" value="Unassembled WGS sequence"/>
</dbReference>
<evidence type="ECO:0000256" key="1">
    <source>
        <dbReference type="SAM" id="MobiDB-lite"/>
    </source>
</evidence>
<feature type="compositionally biased region" description="Gly residues" evidence="1">
    <location>
        <begin position="1"/>
        <end position="11"/>
    </location>
</feature>
<accession>A0AA41S5U9</accession>
<gene>
    <name evidence="2" type="ORF">MKW94_005271</name>
</gene>
<reference evidence="2" key="1">
    <citation type="submission" date="2022-03" db="EMBL/GenBank/DDBJ databases">
        <title>A functionally conserved STORR gene fusion in Papaver species that diverged 16.8 million years ago.</title>
        <authorList>
            <person name="Catania T."/>
        </authorList>
    </citation>
    <scope>NUCLEOTIDE SEQUENCE</scope>
    <source>
        <strain evidence="2">S-191538</strain>
    </source>
</reference>